<evidence type="ECO:0000256" key="7">
    <source>
        <dbReference type="SAM" id="Phobius"/>
    </source>
</evidence>
<comment type="caution">
    <text evidence="8">The sequence shown here is derived from an EMBL/GenBank/DDBJ whole genome shotgun (WGS) entry which is preliminary data.</text>
</comment>
<keyword evidence="3 6" id="KW-0349">Heme</keyword>
<dbReference type="InterPro" id="IPR050121">
    <property type="entry name" value="Cytochrome_P450_monoxygenase"/>
</dbReference>
<keyword evidence="9" id="KW-1185">Reference proteome</keyword>
<evidence type="ECO:0008006" key="10">
    <source>
        <dbReference type="Google" id="ProtNLM"/>
    </source>
</evidence>
<accession>A0ABY0H3H5</accession>
<evidence type="ECO:0000256" key="2">
    <source>
        <dbReference type="ARBA" id="ARBA00010617"/>
    </source>
</evidence>
<evidence type="ECO:0000256" key="1">
    <source>
        <dbReference type="ARBA" id="ARBA00001971"/>
    </source>
</evidence>
<dbReference type="InterPro" id="IPR036396">
    <property type="entry name" value="Cyt_P450_sf"/>
</dbReference>
<dbReference type="PANTHER" id="PTHR24305:SF232">
    <property type="entry name" value="P450, PUTATIVE (EUROFUNG)-RELATED"/>
    <property type="match status" value="1"/>
</dbReference>
<dbReference type="InterPro" id="IPR001128">
    <property type="entry name" value="Cyt_P450"/>
</dbReference>
<keyword evidence="7" id="KW-0472">Membrane</keyword>
<evidence type="ECO:0000256" key="4">
    <source>
        <dbReference type="ARBA" id="ARBA00022723"/>
    </source>
</evidence>
<dbReference type="Proteomes" id="UP000294003">
    <property type="component" value="Unassembled WGS sequence"/>
</dbReference>
<keyword evidence="7" id="KW-1133">Transmembrane helix</keyword>
<name>A0ABY0H3H5_9PEZI</name>
<dbReference type="InterPro" id="IPR002401">
    <property type="entry name" value="Cyt_P450_E_grp-I"/>
</dbReference>
<dbReference type="PRINTS" id="PR00463">
    <property type="entry name" value="EP450I"/>
</dbReference>
<keyword evidence="4 6" id="KW-0479">Metal-binding</keyword>
<dbReference type="InterPro" id="IPR017972">
    <property type="entry name" value="Cyt_P450_CS"/>
</dbReference>
<keyword evidence="6" id="KW-0503">Monooxygenase</keyword>
<evidence type="ECO:0000256" key="3">
    <source>
        <dbReference type="ARBA" id="ARBA00022617"/>
    </source>
</evidence>
<evidence type="ECO:0000313" key="8">
    <source>
        <dbReference type="EMBL" id="RYO83909.1"/>
    </source>
</evidence>
<dbReference type="EMBL" id="QJNS01000177">
    <property type="protein sequence ID" value="RYO83909.1"/>
    <property type="molecule type" value="Genomic_DNA"/>
</dbReference>
<dbReference type="PROSITE" id="PS00086">
    <property type="entry name" value="CYTOCHROME_P450"/>
    <property type="match status" value="1"/>
</dbReference>
<keyword evidence="5 6" id="KW-0408">Iron</keyword>
<proteinExistence type="inferred from homology"/>
<dbReference type="Gene3D" id="1.10.630.10">
    <property type="entry name" value="Cytochrome P450"/>
    <property type="match status" value="1"/>
</dbReference>
<comment type="cofactor">
    <cofactor evidence="1">
        <name>heme</name>
        <dbReference type="ChEBI" id="CHEBI:30413"/>
    </cofactor>
</comment>
<keyword evidence="6" id="KW-0560">Oxidoreductase</keyword>
<organism evidence="8 9">
    <name type="scientific">Monosporascus cannonballus</name>
    <dbReference type="NCBI Taxonomy" id="155416"/>
    <lineage>
        <taxon>Eukaryota</taxon>
        <taxon>Fungi</taxon>
        <taxon>Dikarya</taxon>
        <taxon>Ascomycota</taxon>
        <taxon>Pezizomycotina</taxon>
        <taxon>Sordariomycetes</taxon>
        <taxon>Xylariomycetidae</taxon>
        <taxon>Xylariales</taxon>
        <taxon>Xylariales incertae sedis</taxon>
        <taxon>Monosporascus</taxon>
    </lineage>
</organism>
<sequence length="538" mass="61559">MAENKAWILCWSPVSQIVILLLIIYCIYRRGCPKPIPGIPYNAEALNNFMGDVTIRPRPDGQAPRDWLGGLGNRHNYPLVQIFVGPFARPSLILFDYWEAYDICHRRTKEFDKSSRNTDIFALIVPNNHGAMKSADPRFRSNKELVKDLMSPTFMNQVSAPELHKKALSLIQLWRLKMDKANGRSFEAGRNISDYASDAILSASFGQSHETTLVSTQIEHVKRTAVDIPDSMDEPTWFMQGFTKLGKYYKTKDGFLRKKVQQSVSKMSSSSEEGIRSALDHLIMREVKAAAKTGREPQVTSLQITDEMMGYIVAGYETSSATISWAVKYLTDFPNLADTLRRHLHVVYQEAREENRYPTASEIVRIRAPYLDAFMEETFRYILGHWVPKGTTIWFYNHGPGFLKPEIKAHDVRPSRSSQADKQRVHPWPEDDIDNFKPERWLRPKAGVDKAKLATDVQDHNYSDFDFDKKAGPIMTFGAGPRGCFGQRLAHLELRIFLVLILWEFELLPCPESLNTFTPVHGTSTHPRDCYVRLKLLV</sequence>
<evidence type="ECO:0000313" key="9">
    <source>
        <dbReference type="Proteomes" id="UP000294003"/>
    </source>
</evidence>
<dbReference type="Pfam" id="PF00067">
    <property type="entry name" value="p450"/>
    <property type="match status" value="2"/>
</dbReference>
<evidence type="ECO:0000256" key="6">
    <source>
        <dbReference type="RuleBase" id="RU000461"/>
    </source>
</evidence>
<protein>
    <recommendedName>
        <fullName evidence="10">Cytochrome P450</fullName>
    </recommendedName>
</protein>
<keyword evidence="7" id="KW-0812">Transmembrane</keyword>
<dbReference type="PRINTS" id="PR00385">
    <property type="entry name" value="P450"/>
</dbReference>
<reference evidence="8 9" key="1">
    <citation type="submission" date="2018-06" db="EMBL/GenBank/DDBJ databases">
        <title>Complete Genomes of Monosporascus.</title>
        <authorList>
            <person name="Robinson A.J."/>
            <person name="Natvig D.O."/>
        </authorList>
    </citation>
    <scope>NUCLEOTIDE SEQUENCE [LARGE SCALE GENOMIC DNA]</scope>
    <source>
        <strain evidence="8 9">CBS 609.92</strain>
    </source>
</reference>
<comment type="similarity">
    <text evidence="2 6">Belongs to the cytochrome P450 family.</text>
</comment>
<dbReference type="SUPFAM" id="SSF48264">
    <property type="entry name" value="Cytochrome P450"/>
    <property type="match status" value="1"/>
</dbReference>
<feature type="transmembrane region" description="Helical" evidence="7">
    <location>
        <begin position="6"/>
        <end position="28"/>
    </location>
</feature>
<gene>
    <name evidence="8" type="ORF">DL762_005929</name>
</gene>
<dbReference type="PANTHER" id="PTHR24305">
    <property type="entry name" value="CYTOCHROME P450"/>
    <property type="match status" value="1"/>
</dbReference>
<evidence type="ECO:0000256" key="5">
    <source>
        <dbReference type="ARBA" id="ARBA00023004"/>
    </source>
</evidence>